<sequence>MNQRKERTIRQGRNLPEVRADNLSVVVEAIQKLQPISRSELADATGLTAASITHMVNELEAFNLLVETPSSVRNIGRRPTLLTFNQNRGQVIGVEVSRSGVQAIRSDFGGRTLARLERPFQPSASVEKGLGVVREVIADIIDVQLSLLGIGVGVPGPVDSTAGVVIEPPNFGGWRNVALTASLSEHFGVPCWLDDDAKAAAFGERWYGAGRNEETLLYISLRSGVGAGLILGDRVYRGAHELAGEIGHTTIHVDGPLCECGNRGCLETLVSVPAIMQEARRLGLSAQNPAELHQLALEGNLVAQNIKERVYLYLSAALVNAVNHYDPAVIVLGGQLVRSWPELTDTLAVKVKGRSFGYLSKDIRIIASTLGTDAVALGAVAIAIHNILRDLSGTLSTPAVEPLVVSTAVAQAQS</sequence>
<dbReference type="CDD" id="cd24076">
    <property type="entry name" value="ASKHA_ATPase_ROK_BsXylR-like"/>
    <property type="match status" value="1"/>
</dbReference>
<gene>
    <name evidence="2" type="ORF">ACFFLM_03920</name>
</gene>
<dbReference type="InterPro" id="IPR000600">
    <property type="entry name" value="ROK"/>
</dbReference>
<dbReference type="InterPro" id="IPR036390">
    <property type="entry name" value="WH_DNA-bd_sf"/>
</dbReference>
<dbReference type="RefSeq" id="WP_380005758.1">
    <property type="nucleotide sequence ID" value="NZ_JBHLYR010000013.1"/>
</dbReference>
<dbReference type="Gene3D" id="3.30.420.40">
    <property type="match status" value="2"/>
</dbReference>
<dbReference type="PROSITE" id="PS01125">
    <property type="entry name" value="ROK"/>
    <property type="match status" value="1"/>
</dbReference>
<evidence type="ECO:0000313" key="2">
    <source>
        <dbReference type="EMBL" id="MFB9991132.1"/>
    </source>
</evidence>
<comment type="caution">
    <text evidence="2">The sequence shown here is derived from an EMBL/GenBank/DDBJ whole genome shotgun (WGS) entry which is preliminary data.</text>
</comment>
<accession>A0ABV6AVT7</accession>
<dbReference type="Proteomes" id="UP001589733">
    <property type="component" value="Unassembled WGS sequence"/>
</dbReference>
<evidence type="ECO:0000256" key="1">
    <source>
        <dbReference type="ARBA" id="ARBA00006479"/>
    </source>
</evidence>
<dbReference type="PANTHER" id="PTHR18964:SF149">
    <property type="entry name" value="BIFUNCTIONAL UDP-N-ACETYLGLUCOSAMINE 2-EPIMERASE_N-ACETYLMANNOSAMINE KINASE"/>
    <property type="match status" value="1"/>
</dbReference>
<dbReference type="SUPFAM" id="SSF53067">
    <property type="entry name" value="Actin-like ATPase domain"/>
    <property type="match status" value="1"/>
</dbReference>
<dbReference type="InterPro" id="IPR036388">
    <property type="entry name" value="WH-like_DNA-bd_sf"/>
</dbReference>
<protein>
    <submittedName>
        <fullName evidence="2">ROK family protein</fullName>
    </submittedName>
</protein>
<dbReference type="SUPFAM" id="SSF46785">
    <property type="entry name" value="Winged helix' DNA-binding domain"/>
    <property type="match status" value="1"/>
</dbReference>
<dbReference type="PANTHER" id="PTHR18964">
    <property type="entry name" value="ROK (REPRESSOR, ORF, KINASE) FAMILY"/>
    <property type="match status" value="1"/>
</dbReference>
<organism evidence="2 3">
    <name type="scientific">Deinococcus oregonensis</name>
    <dbReference type="NCBI Taxonomy" id="1805970"/>
    <lineage>
        <taxon>Bacteria</taxon>
        <taxon>Thermotogati</taxon>
        <taxon>Deinococcota</taxon>
        <taxon>Deinococci</taxon>
        <taxon>Deinococcales</taxon>
        <taxon>Deinococcaceae</taxon>
        <taxon>Deinococcus</taxon>
    </lineage>
</organism>
<reference evidence="2 3" key="1">
    <citation type="submission" date="2024-09" db="EMBL/GenBank/DDBJ databases">
        <authorList>
            <person name="Sun Q."/>
            <person name="Mori K."/>
        </authorList>
    </citation>
    <scope>NUCLEOTIDE SEQUENCE [LARGE SCALE GENOMIC DNA]</scope>
    <source>
        <strain evidence="2 3">JCM 13503</strain>
    </source>
</reference>
<dbReference type="Pfam" id="PF00480">
    <property type="entry name" value="ROK"/>
    <property type="match status" value="1"/>
</dbReference>
<keyword evidence="3" id="KW-1185">Reference proteome</keyword>
<dbReference type="InterPro" id="IPR043129">
    <property type="entry name" value="ATPase_NBD"/>
</dbReference>
<name>A0ABV6AVT7_9DEIO</name>
<dbReference type="InterPro" id="IPR049874">
    <property type="entry name" value="ROK_cs"/>
</dbReference>
<evidence type="ECO:0000313" key="3">
    <source>
        <dbReference type="Proteomes" id="UP001589733"/>
    </source>
</evidence>
<proteinExistence type="inferred from homology"/>
<dbReference type="EMBL" id="JBHLYR010000013">
    <property type="protein sequence ID" value="MFB9991132.1"/>
    <property type="molecule type" value="Genomic_DNA"/>
</dbReference>
<comment type="similarity">
    <text evidence="1">Belongs to the ROK (NagC/XylR) family.</text>
</comment>
<dbReference type="Gene3D" id="1.10.10.10">
    <property type="entry name" value="Winged helix-like DNA-binding domain superfamily/Winged helix DNA-binding domain"/>
    <property type="match status" value="1"/>
</dbReference>